<protein>
    <submittedName>
        <fullName evidence="2">Uncharacterized protein</fullName>
    </submittedName>
</protein>
<organism evidence="2 3">
    <name type="scientific">Thalassoglobus polymorphus</name>
    <dbReference type="NCBI Taxonomy" id="2527994"/>
    <lineage>
        <taxon>Bacteria</taxon>
        <taxon>Pseudomonadati</taxon>
        <taxon>Planctomycetota</taxon>
        <taxon>Planctomycetia</taxon>
        <taxon>Planctomycetales</taxon>
        <taxon>Planctomycetaceae</taxon>
        <taxon>Thalassoglobus</taxon>
    </lineage>
</organism>
<sequence precursor="true">MSRHVQNFALIAIACLSSPVWGAEMSLLPEKGSTPVIEMWYLNGYTPSYPEVIILADGRMQIMSPEGPQRSQLPVAQVETLVKQLWKVDGLCHVQTDSMNKEIQQATVQSGLKSHIEGAGETVFRIQTATETRELRCRAVGVLAVRFPEIKSVLSMAAAQRRLENVRAVATVGGSAQADEIASLAAQAVQTEYGLNVPVSSEHLSMVRALPDGSRFCQFLVASDDHDQSKPVHMISITETPGHHPEVSMMGGPVTR</sequence>
<proteinExistence type="predicted"/>
<dbReference type="Proteomes" id="UP000315724">
    <property type="component" value="Chromosome"/>
</dbReference>
<evidence type="ECO:0000313" key="3">
    <source>
        <dbReference type="Proteomes" id="UP000315724"/>
    </source>
</evidence>
<evidence type="ECO:0000256" key="1">
    <source>
        <dbReference type="SAM" id="SignalP"/>
    </source>
</evidence>
<reference evidence="2 3" key="1">
    <citation type="submission" date="2019-02" db="EMBL/GenBank/DDBJ databases">
        <title>Deep-cultivation of Planctomycetes and their phenomic and genomic characterization uncovers novel biology.</title>
        <authorList>
            <person name="Wiegand S."/>
            <person name="Jogler M."/>
            <person name="Boedeker C."/>
            <person name="Pinto D."/>
            <person name="Vollmers J."/>
            <person name="Rivas-Marin E."/>
            <person name="Kohn T."/>
            <person name="Peeters S.H."/>
            <person name="Heuer A."/>
            <person name="Rast P."/>
            <person name="Oberbeckmann S."/>
            <person name="Bunk B."/>
            <person name="Jeske O."/>
            <person name="Meyerdierks A."/>
            <person name="Storesund J.E."/>
            <person name="Kallscheuer N."/>
            <person name="Luecker S."/>
            <person name="Lage O.M."/>
            <person name="Pohl T."/>
            <person name="Merkel B.J."/>
            <person name="Hornburger P."/>
            <person name="Mueller R.-W."/>
            <person name="Bruemmer F."/>
            <person name="Labrenz M."/>
            <person name="Spormann A.M."/>
            <person name="Op den Camp H."/>
            <person name="Overmann J."/>
            <person name="Amann R."/>
            <person name="Jetten M.S.M."/>
            <person name="Mascher T."/>
            <person name="Medema M.H."/>
            <person name="Devos D.P."/>
            <person name="Kaster A.-K."/>
            <person name="Ovreas L."/>
            <person name="Rohde M."/>
            <person name="Galperin M.Y."/>
            <person name="Jogler C."/>
        </authorList>
    </citation>
    <scope>NUCLEOTIDE SEQUENCE [LARGE SCALE GENOMIC DNA]</scope>
    <source>
        <strain evidence="2 3">Mal48</strain>
    </source>
</reference>
<feature type="chain" id="PRO_5022049098" evidence="1">
    <location>
        <begin position="23"/>
        <end position="256"/>
    </location>
</feature>
<dbReference type="KEGG" id="tpol:Mal48_33120"/>
<feature type="signal peptide" evidence="1">
    <location>
        <begin position="1"/>
        <end position="22"/>
    </location>
</feature>
<dbReference type="EMBL" id="CP036267">
    <property type="protein sequence ID" value="QDT34053.1"/>
    <property type="molecule type" value="Genomic_DNA"/>
</dbReference>
<evidence type="ECO:0000313" key="2">
    <source>
        <dbReference type="EMBL" id="QDT34053.1"/>
    </source>
</evidence>
<name>A0A517QR12_9PLAN</name>
<gene>
    <name evidence="2" type="ORF">Mal48_33120</name>
</gene>
<accession>A0A517QR12</accession>
<keyword evidence="1" id="KW-0732">Signal</keyword>
<keyword evidence="3" id="KW-1185">Reference proteome</keyword>
<dbReference type="PROSITE" id="PS51257">
    <property type="entry name" value="PROKAR_LIPOPROTEIN"/>
    <property type="match status" value="1"/>
</dbReference>
<dbReference type="AlphaFoldDB" id="A0A517QR12"/>